<feature type="domain" description="MDMPI C-terminal" evidence="2">
    <location>
        <begin position="161"/>
        <end position="255"/>
    </location>
</feature>
<dbReference type="SUPFAM" id="SSF109854">
    <property type="entry name" value="DinB/YfiT-like putative metalloenzymes"/>
    <property type="match status" value="1"/>
</dbReference>
<dbReference type="InterPro" id="IPR024344">
    <property type="entry name" value="MDMPI_metal-binding"/>
</dbReference>
<dbReference type="AlphaFoldDB" id="A0A7X0NME4"/>
<feature type="domain" description="Mycothiol-dependent maleylpyruvate isomerase metal-binding" evidence="3">
    <location>
        <begin position="8"/>
        <end position="148"/>
    </location>
</feature>
<evidence type="ECO:0000256" key="1">
    <source>
        <dbReference type="SAM" id="MobiDB-lite"/>
    </source>
</evidence>
<dbReference type="Pfam" id="PF07398">
    <property type="entry name" value="MDMPI_C"/>
    <property type="match status" value="1"/>
</dbReference>
<dbReference type="EMBL" id="JACHMI010000001">
    <property type="protein sequence ID" value="MBB6545946.1"/>
    <property type="molecule type" value="Genomic_DNA"/>
</dbReference>
<dbReference type="Pfam" id="PF11716">
    <property type="entry name" value="MDMPI_N"/>
    <property type="match status" value="1"/>
</dbReference>
<feature type="region of interest" description="Disordered" evidence="1">
    <location>
        <begin position="63"/>
        <end position="83"/>
    </location>
</feature>
<dbReference type="GO" id="GO:0005886">
    <property type="term" value="C:plasma membrane"/>
    <property type="evidence" value="ECO:0007669"/>
    <property type="project" value="TreeGrafter"/>
</dbReference>
<proteinExistence type="predicted"/>
<sequence length="263" mass="29004">MDAAAHFHREVRAFHAAAREAAEAGDAPFVPSCPEWTMSDLVFHLAAVHRFVTAIIRDRLDEPPDPAELGRTEFPPDTAGWPVHGRNPTPGPIPATLLDAFEEGAGRLEALFRERSPDDPAWTWSREQTVGFWLRMQTIEAAVHRWDAENAVGAAGPIHEEIAVDAITQTFEVMAPARRAWASAPPGAGERFRFLRTDGPGEWVVRFDGEHVRVGDGADFEVELAGTASDLMLFLWQRIPSGALAVRGDKGVLDRYFELVPPI</sequence>
<dbReference type="Proteomes" id="UP000565579">
    <property type="component" value="Unassembled WGS sequence"/>
</dbReference>
<protein>
    <submittedName>
        <fullName evidence="4">Uncharacterized protein (TIGR03083 family)</fullName>
    </submittedName>
</protein>
<dbReference type="InterPro" id="IPR010872">
    <property type="entry name" value="MDMPI_C-term_domain"/>
</dbReference>
<evidence type="ECO:0000259" key="3">
    <source>
        <dbReference type="Pfam" id="PF11716"/>
    </source>
</evidence>
<evidence type="ECO:0000313" key="5">
    <source>
        <dbReference type="Proteomes" id="UP000565579"/>
    </source>
</evidence>
<evidence type="ECO:0000259" key="2">
    <source>
        <dbReference type="Pfam" id="PF07398"/>
    </source>
</evidence>
<accession>A0A7X0NME4</accession>
<dbReference type="GO" id="GO:0046872">
    <property type="term" value="F:metal ion binding"/>
    <property type="evidence" value="ECO:0007669"/>
    <property type="project" value="InterPro"/>
</dbReference>
<comment type="caution">
    <text evidence="4">The sequence shown here is derived from an EMBL/GenBank/DDBJ whole genome shotgun (WGS) entry which is preliminary data.</text>
</comment>
<reference evidence="4 5" key="1">
    <citation type="submission" date="2020-08" db="EMBL/GenBank/DDBJ databases">
        <title>Sequencing the genomes of 1000 actinobacteria strains.</title>
        <authorList>
            <person name="Klenk H.-P."/>
        </authorList>
    </citation>
    <scope>NUCLEOTIDE SEQUENCE [LARGE SCALE GENOMIC DNA]</scope>
    <source>
        <strain evidence="4 5">DSM 43768</strain>
    </source>
</reference>
<dbReference type="InterPro" id="IPR034660">
    <property type="entry name" value="DinB/YfiT-like"/>
</dbReference>
<dbReference type="PANTHER" id="PTHR40758">
    <property type="entry name" value="CONSERVED PROTEIN"/>
    <property type="match status" value="1"/>
</dbReference>
<dbReference type="PANTHER" id="PTHR40758:SF1">
    <property type="entry name" value="CONSERVED PROTEIN"/>
    <property type="match status" value="1"/>
</dbReference>
<name>A0A7X0NME4_9ACTN</name>
<gene>
    <name evidence="4" type="ORF">HD593_000741</name>
</gene>
<organism evidence="4 5">
    <name type="scientific">Nonomuraea rubra</name>
    <dbReference type="NCBI Taxonomy" id="46180"/>
    <lineage>
        <taxon>Bacteria</taxon>
        <taxon>Bacillati</taxon>
        <taxon>Actinomycetota</taxon>
        <taxon>Actinomycetes</taxon>
        <taxon>Streptosporangiales</taxon>
        <taxon>Streptosporangiaceae</taxon>
        <taxon>Nonomuraea</taxon>
    </lineage>
</organism>
<evidence type="ECO:0000313" key="4">
    <source>
        <dbReference type="EMBL" id="MBB6545946.1"/>
    </source>
</evidence>
<dbReference type="Gene3D" id="1.20.120.450">
    <property type="entry name" value="dinb family like domain"/>
    <property type="match status" value="1"/>
</dbReference>
<dbReference type="InterPro" id="IPR017517">
    <property type="entry name" value="Maleyloyr_isom"/>
</dbReference>
<keyword evidence="5" id="KW-1185">Reference proteome</keyword>
<dbReference type="RefSeq" id="WP_185100718.1">
    <property type="nucleotide sequence ID" value="NZ_BAAAXY010000274.1"/>
</dbReference>
<dbReference type="NCBIfam" id="TIGR03083">
    <property type="entry name" value="maleylpyruvate isomerase family mycothiol-dependent enzyme"/>
    <property type="match status" value="1"/>
</dbReference>